<dbReference type="AlphaFoldDB" id="A0A941IU82"/>
<dbReference type="PANTHER" id="PTHR32308:SF10">
    <property type="entry name" value="CITRATE LYASE SUBUNIT BETA"/>
    <property type="match status" value="1"/>
</dbReference>
<dbReference type="InterPro" id="IPR005000">
    <property type="entry name" value="Aldolase/citrate-lyase_domain"/>
</dbReference>
<comment type="cofactor">
    <cofactor evidence="1">
        <name>Mg(2+)</name>
        <dbReference type="ChEBI" id="CHEBI:18420"/>
    </cofactor>
</comment>
<accession>A0A941IU82</accession>
<dbReference type="GO" id="GO:0016829">
    <property type="term" value="F:lyase activity"/>
    <property type="evidence" value="ECO:0007669"/>
    <property type="project" value="UniProtKB-KW"/>
</dbReference>
<comment type="caution">
    <text evidence="7">The sequence shown here is derived from an EMBL/GenBank/DDBJ whole genome shotgun (WGS) entry which is preliminary data.</text>
</comment>
<reference evidence="7" key="1">
    <citation type="journal article" date="2018" name="Int. J. Syst. Evol. Microbiol.">
        <title>Carboxylicivirga sediminis sp. nov., isolated from coastal sediment.</title>
        <authorList>
            <person name="Wang F.Q."/>
            <person name="Ren L.H."/>
            <person name="Zou R.J."/>
            <person name="Sun Y.Z."/>
            <person name="Liu X.J."/>
            <person name="Jiang F."/>
            <person name="Liu L.J."/>
        </authorList>
    </citation>
    <scope>NUCLEOTIDE SEQUENCE</scope>
    <source>
        <strain evidence="7">JR1</strain>
    </source>
</reference>
<evidence type="ECO:0000313" key="8">
    <source>
        <dbReference type="Proteomes" id="UP000679220"/>
    </source>
</evidence>
<dbReference type="Proteomes" id="UP000679220">
    <property type="component" value="Unassembled WGS sequence"/>
</dbReference>
<dbReference type="Pfam" id="PF03328">
    <property type="entry name" value="HpcH_HpaI"/>
    <property type="match status" value="1"/>
</dbReference>
<evidence type="ECO:0000259" key="6">
    <source>
        <dbReference type="Pfam" id="PF03328"/>
    </source>
</evidence>
<dbReference type="GO" id="GO:0006107">
    <property type="term" value="P:oxaloacetate metabolic process"/>
    <property type="evidence" value="ECO:0007669"/>
    <property type="project" value="TreeGrafter"/>
</dbReference>
<dbReference type="SUPFAM" id="SSF51621">
    <property type="entry name" value="Phosphoenolpyruvate/pyruvate domain"/>
    <property type="match status" value="1"/>
</dbReference>
<name>A0A941IU82_9BACT</name>
<evidence type="ECO:0000256" key="2">
    <source>
        <dbReference type="ARBA" id="ARBA00022723"/>
    </source>
</evidence>
<dbReference type="PIRSF" id="PIRSF015582">
    <property type="entry name" value="Cit_lyase_B"/>
    <property type="match status" value="1"/>
</dbReference>
<dbReference type="Gene3D" id="3.20.20.60">
    <property type="entry name" value="Phosphoenolpyruvate-binding domains"/>
    <property type="match status" value="1"/>
</dbReference>
<keyword evidence="8" id="KW-1185">Reference proteome</keyword>
<keyword evidence="2 5" id="KW-0479">Metal-binding</keyword>
<evidence type="ECO:0000256" key="3">
    <source>
        <dbReference type="ARBA" id="ARBA00022842"/>
    </source>
</evidence>
<dbReference type="GO" id="GO:0000287">
    <property type="term" value="F:magnesium ion binding"/>
    <property type="evidence" value="ECO:0007669"/>
    <property type="project" value="TreeGrafter"/>
</dbReference>
<gene>
    <name evidence="7" type="ORF">KDU71_03595</name>
</gene>
<feature type="binding site" evidence="5">
    <location>
        <position position="162"/>
    </location>
    <ligand>
        <name>Mg(2+)</name>
        <dbReference type="ChEBI" id="CHEBI:18420"/>
    </ligand>
</feature>
<dbReference type="InterPro" id="IPR011206">
    <property type="entry name" value="Citrate_lyase_beta/mcl1/mcl2"/>
</dbReference>
<evidence type="ECO:0000256" key="4">
    <source>
        <dbReference type="PIRSR" id="PIRSR015582-1"/>
    </source>
</evidence>
<dbReference type="RefSeq" id="WP_212188530.1">
    <property type="nucleotide sequence ID" value="NZ_JAGTAR010000003.1"/>
</dbReference>
<reference evidence="7" key="2">
    <citation type="submission" date="2021-04" db="EMBL/GenBank/DDBJ databases">
        <authorList>
            <person name="Zhang T."/>
            <person name="Zhang Y."/>
            <person name="Lu D."/>
            <person name="Zuo D."/>
            <person name="Du Z."/>
        </authorList>
    </citation>
    <scope>NUCLEOTIDE SEQUENCE</scope>
    <source>
        <strain evidence="7">JR1</strain>
    </source>
</reference>
<proteinExistence type="predicted"/>
<keyword evidence="3 5" id="KW-0460">Magnesium</keyword>
<organism evidence="7 8">
    <name type="scientific">Carboxylicivirga sediminis</name>
    <dbReference type="NCBI Taxonomy" id="2006564"/>
    <lineage>
        <taxon>Bacteria</taxon>
        <taxon>Pseudomonadati</taxon>
        <taxon>Bacteroidota</taxon>
        <taxon>Bacteroidia</taxon>
        <taxon>Marinilabiliales</taxon>
        <taxon>Marinilabiliaceae</taxon>
        <taxon>Carboxylicivirga</taxon>
    </lineage>
</organism>
<evidence type="ECO:0000256" key="5">
    <source>
        <dbReference type="PIRSR" id="PIRSR015582-2"/>
    </source>
</evidence>
<dbReference type="InterPro" id="IPR040442">
    <property type="entry name" value="Pyrv_kinase-like_dom_sf"/>
</dbReference>
<protein>
    <submittedName>
        <fullName evidence="7">HpcH/HpaI aldolase/citrate lyase family protein</fullName>
    </submittedName>
</protein>
<feature type="binding site" evidence="4">
    <location>
        <position position="72"/>
    </location>
    <ligand>
        <name>substrate</name>
    </ligand>
</feature>
<feature type="binding site" evidence="5">
    <location>
        <position position="135"/>
    </location>
    <ligand>
        <name>Mg(2+)</name>
        <dbReference type="ChEBI" id="CHEBI:18420"/>
    </ligand>
</feature>
<feature type="binding site" evidence="4">
    <location>
        <position position="135"/>
    </location>
    <ligand>
        <name>substrate</name>
    </ligand>
</feature>
<evidence type="ECO:0000313" key="7">
    <source>
        <dbReference type="EMBL" id="MBR8534631.1"/>
    </source>
</evidence>
<evidence type="ECO:0000256" key="1">
    <source>
        <dbReference type="ARBA" id="ARBA00001946"/>
    </source>
</evidence>
<keyword evidence="7" id="KW-0456">Lyase</keyword>
<dbReference type="PANTHER" id="PTHR32308">
    <property type="entry name" value="LYASE BETA SUBUNIT, PUTATIVE (AFU_ORTHOLOGUE AFUA_4G13030)-RELATED"/>
    <property type="match status" value="1"/>
</dbReference>
<dbReference type="EMBL" id="JAGTAR010000003">
    <property type="protein sequence ID" value="MBR8534631.1"/>
    <property type="molecule type" value="Genomic_DNA"/>
</dbReference>
<sequence>MKVKQRTFKRRTMLYIPGNNPAMLQQGSVYGADGVLLDLEDAVALNQKDAARILVAHMLKYISYEGCEVTVRVNHIDTPFGLEDLKQIVPLQPDALRLPKVETVDEIKRILELIEQIEDEHNLPHNQMNVHVMIETALGVQNVYDIARYSPRIDAISIGGQDLAADMQLVKANDGVGIDYARKQVVMAAKACKIDVFDTVFVDVENEEGLREEAEYIKKLGFTGKAIINPRQIEVVNEVFTPTELEIRKAAKIVKAFERNKAEGIGVFAVDGKMVDAPVVQRALRVLEMADIDVESL</sequence>
<feature type="domain" description="HpcH/HpaI aldolase/citrate lyase" evidence="6">
    <location>
        <begin position="11"/>
        <end position="230"/>
    </location>
</feature>
<dbReference type="InterPro" id="IPR015813">
    <property type="entry name" value="Pyrv/PenolPyrv_kinase-like_dom"/>
</dbReference>